<keyword evidence="3 4" id="KW-0808">Transferase</keyword>
<dbReference type="Pfam" id="PF13692">
    <property type="entry name" value="Glyco_trans_1_4"/>
    <property type="match status" value="1"/>
</dbReference>
<dbReference type="SUPFAM" id="SSF53756">
    <property type="entry name" value="UDP-Glycosyltransferase/glycogen phosphorylase"/>
    <property type="match status" value="1"/>
</dbReference>
<evidence type="ECO:0000256" key="2">
    <source>
        <dbReference type="ARBA" id="ARBA00022676"/>
    </source>
</evidence>
<organism evidence="4 5">
    <name type="scientific">Solemya pervernicosa gill symbiont</name>
    <dbReference type="NCBI Taxonomy" id="642797"/>
    <lineage>
        <taxon>Bacteria</taxon>
        <taxon>Pseudomonadati</taxon>
        <taxon>Pseudomonadota</taxon>
        <taxon>Gammaproteobacteria</taxon>
        <taxon>sulfur-oxidizing symbionts</taxon>
    </lineage>
</organism>
<evidence type="ECO:0000256" key="3">
    <source>
        <dbReference type="ARBA" id="ARBA00022679"/>
    </source>
</evidence>
<dbReference type="EMBL" id="MPRL01000026">
    <property type="protein sequence ID" value="OOZ40408.1"/>
    <property type="molecule type" value="Genomic_DNA"/>
</dbReference>
<evidence type="ECO:0000313" key="4">
    <source>
        <dbReference type="EMBL" id="OOZ40408.1"/>
    </source>
</evidence>
<keyword evidence="5" id="KW-1185">Reference proteome</keyword>
<gene>
    <name evidence="4" type="ORF">BOW53_07810</name>
</gene>
<evidence type="ECO:0000313" key="5">
    <source>
        <dbReference type="Proteomes" id="UP000191110"/>
    </source>
</evidence>
<keyword evidence="2" id="KW-0328">Glycosyltransferase</keyword>
<protein>
    <submittedName>
        <fullName evidence="4">Glycosyl transferase family 1</fullName>
    </submittedName>
</protein>
<dbReference type="PANTHER" id="PTHR12526">
    <property type="entry name" value="GLYCOSYLTRANSFERASE"/>
    <property type="match status" value="1"/>
</dbReference>
<reference evidence="4 5" key="1">
    <citation type="submission" date="2016-11" db="EMBL/GenBank/DDBJ databases">
        <title>Mixed transmission modes and dynamic genome evolution in an obligate animal-bacterial symbiosis.</title>
        <authorList>
            <person name="Russell S.L."/>
            <person name="Corbett-Detig R.B."/>
            <person name="Cavanaugh C.M."/>
        </authorList>
    </citation>
    <scope>NUCLEOTIDE SEQUENCE [LARGE SCALE GENOMIC DNA]</scope>
    <source>
        <strain evidence="4">Sveles-Q1</strain>
    </source>
</reference>
<dbReference type="GO" id="GO:0016757">
    <property type="term" value="F:glycosyltransferase activity"/>
    <property type="evidence" value="ECO:0007669"/>
    <property type="project" value="UniProtKB-KW"/>
</dbReference>
<sequence>MRILVLSKYARNGASSRYRTYQYLPFFEQLDIEVKVMPLFDESYIDQLYNSGKVSRVEYFRAFLRRISSLVTVYHYDVVLIEYEVFPYFPALFERLLSWTGIKYLVDYDDALFHQYDMHPSWLVRRLLGNKIATVMKLSEVVIAGNGYLMDYAKLAGSKRVEVIPTVVDLDNYPLTVNNKRHNSKFTIGWIGSPTTARYLQLICPALREFCEASGSHVRIVGSGEIELPGVDIEIVEWSEEDEIEMLHTFDVGIMPLPNEYWARGKCGFKLIQYMACGLPVIASPVGVNSDIVEHGVNGFLAKTTEEWVAALNALLSDSLLRQNMGEAGRSKVERQYSLQVTAPHLAGILSSVA</sequence>
<dbReference type="AlphaFoldDB" id="A0A1T2L5L1"/>
<evidence type="ECO:0000256" key="1">
    <source>
        <dbReference type="ARBA" id="ARBA00009481"/>
    </source>
</evidence>
<dbReference type="Proteomes" id="UP000191110">
    <property type="component" value="Unassembled WGS sequence"/>
</dbReference>
<comment type="similarity">
    <text evidence="1">Belongs to the glycosyltransferase group 1 family. Glycosyltransferase 4 subfamily.</text>
</comment>
<comment type="caution">
    <text evidence="4">The sequence shown here is derived from an EMBL/GenBank/DDBJ whole genome shotgun (WGS) entry which is preliminary data.</text>
</comment>
<proteinExistence type="inferred from homology"/>
<accession>A0A1T2L5L1</accession>
<dbReference type="PANTHER" id="PTHR12526:SF640">
    <property type="entry name" value="COLANIC ACID BIOSYNTHESIS GLYCOSYLTRANSFERASE WCAL-RELATED"/>
    <property type="match status" value="1"/>
</dbReference>
<dbReference type="CDD" id="cd03801">
    <property type="entry name" value="GT4_PimA-like"/>
    <property type="match status" value="1"/>
</dbReference>
<dbReference type="Gene3D" id="3.40.50.2000">
    <property type="entry name" value="Glycogen Phosphorylase B"/>
    <property type="match status" value="2"/>
</dbReference>
<name>A0A1T2L5L1_9GAMM</name>